<keyword evidence="2" id="KW-1185">Reference proteome</keyword>
<organism evidence="1 2">
    <name type="scientific">Chelonia mydas</name>
    <name type="common">Green sea-turtle</name>
    <name type="synonym">Chelonia agassizi</name>
    <dbReference type="NCBI Taxonomy" id="8469"/>
    <lineage>
        <taxon>Eukaryota</taxon>
        <taxon>Metazoa</taxon>
        <taxon>Chordata</taxon>
        <taxon>Craniata</taxon>
        <taxon>Vertebrata</taxon>
        <taxon>Euteleostomi</taxon>
        <taxon>Archelosauria</taxon>
        <taxon>Testudinata</taxon>
        <taxon>Testudines</taxon>
        <taxon>Cryptodira</taxon>
        <taxon>Durocryptodira</taxon>
        <taxon>Americhelydia</taxon>
        <taxon>Chelonioidea</taxon>
        <taxon>Cheloniidae</taxon>
        <taxon>Chelonia</taxon>
    </lineage>
</organism>
<evidence type="ECO:0000313" key="1">
    <source>
        <dbReference type="EMBL" id="EMP42237.1"/>
    </source>
</evidence>
<name>M7CM18_CHEMY</name>
<sequence length="153" mass="17137">MDPVKALWQTPTSYSPTAKPMEWKYFVATKGYKFLYSHPPPGSLVVATARERDCQGQLDATHVLHRPTLCPLLLESDNKKLRGVQDRQGSLYWSYECAVLEGSGANTTDTTKGKNSSDCARGMHTYIGMDMCNPSRRTTVTEVKYTLLPFIIV</sequence>
<proteinExistence type="predicted"/>
<dbReference type="Gene3D" id="1.10.287.3160">
    <property type="match status" value="1"/>
</dbReference>
<dbReference type="Proteomes" id="UP000031443">
    <property type="component" value="Unassembled WGS sequence"/>
</dbReference>
<evidence type="ECO:0000313" key="2">
    <source>
        <dbReference type="Proteomes" id="UP000031443"/>
    </source>
</evidence>
<accession>M7CM18</accession>
<dbReference type="EMBL" id="KB476634">
    <property type="protein sequence ID" value="EMP42237.1"/>
    <property type="molecule type" value="Genomic_DNA"/>
</dbReference>
<dbReference type="AlphaFoldDB" id="M7CM18"/>
<reference evidence="2" key="1">
    <citation type="journal article" date="2013" name="Nat. Genet.">
        <title>The draft genomes of soft-shell turtle and green sea turtle yield insights into the development and evolution of the turtle-specific body plan.</title>
        <authorList>
            <person name="Wang Z."/>
            <person name="Pascual-Anaya J."/>
            <person name="Zadissa A."/>
            <person name="Li W."/>
            <person name="Niimura Y."/>
            <person name="Huang Z."/>
            <person name="Li C."/>
            <person name="White S."/>
            <person name="Xiong Z."/>
            <person name="Fang D."/>
            <person name="Wang B."/>
            <person name="Ming Y."/>
            <person name="Chen Y."/>
            <person name="Zheng Y."/>
            <person name="Kuraku S."/>
            <person name="Pignatelli M."/>
            <person name="Herrero J."/>
            <person name="Beal K."/>
            <person name="Nozawa M."/>
            <person name="Li Q."/>
            <person name="Wang J."/>
            <person name="Zhang H."/>
            <person name="Yu L."/>
            <person name="Shigenobu S."/>
            <person name="Wang J."/>
            <person name="Liu J."/>
            <person name="Flicek P."/>
            <person name="Searle S."/>
            <person name="Wang J."/>
            <person name="Kuratani S."/>
            <person name="Yin Y."/>
            <person name="Aken B."/>
            <person name="Zhang G."/>
            <person name="Irie N."/>
        </authorList>
    </citation>
    <scope>NUCLEOTIDE SEQUENCE [LARGE SCALE GENOMIC DNA]</scope>
</reference>
<protein>
    <submittedName>
        <fullName evidence="1">Uncharacterized protein</fullName>
    </submittedName>
</protein>
<gene>
    <name evidence="1" type="ORF">UY3_00502</name>
</gene>